<evidence type="ECO:0000256" key="3">
    <source>
        <dbReference type="ARBA" id="ARBA00022214"/>
    </source>
</evidence>
<gene>
    <name evidence="10" type="ORF">LMG8286_00152</name>
</gene>
<organism evidence="10 11">
    <name type="scientific">Campylobacter suis</name>
    <dbReference type="NCBI Taxonomy" id="2790657"/>
    <lineage>
        <taxon>Bacteria</taxon>
        <taxon>Pseudomonadati</taxon>
        <taxon>Campylobacterota</taxon>
        <taxon>Epsilonproteobacteria</taxon>
        <taxon>Campylobacterales</taxon>
        <taxon>Campylobacteraceae</taxon>
        <taxon>Campylobacter</taxon>
    </lineage>
</organism>
<sequence length="163" mass="18431">MSKNQQRLLLSLIFIVIAAINFLFFDGKNSDDKSIKTQQTSTKTQPSSITQNGSYTSKNDVASYIFTYKKLPQNFITKKQAIQLGWEASKGNLWSVAPGKSIGGDRFGNFEKKLPTAKGRHYIEADIEYKGGKRGAKRIVFSNDGLVFYTADHYENFEKLEQK</sequence>
<keyword evidence="4 7" id="KW-0964">Secreted</keyword>
<dbReference type="Pfam" id="PF00545">
    <property type="entry name" value="Ribonuclease"/>
    <property type="match status" value="1"/>
</dbReference>
<dbReference type="InterPro" id="IPR000026">
    <property type="entry name" value="N1-like"/>
</dbReference>
<keyword evidence="11" id="KW-1185">Reference proteome</keyword>
<dbReference type="Gene3D" id="3.10.450.30">
    <property type="entry name" value="Microbial ribonucleases"/>
    <property type="match status" value="1"/>
</dbReference>
<comment type="subcellular location">
    <subcellularLocation>
        <location evidence="1 7">Secreted</location>
    </subcellularLocation>
</comment>
<keyword evidence="9" id="KW-1133">Transmembrane helix</keyword>
<evidence type="ECO:0000256" key="6">
    <source>
        <dbReference type="ARBA" id="ARBA00022801"/>
    </source>
</evidence>
<dbReference type="PIRSF" id="PIRSF001013">
    <property type="entry name" value="Barnase"/>
    <property type="match status" value="1"/>
</dbReference>
<evidence type="ECO:0000256" key="2">
    <source>
        <dbReference type="ARBA" id="ARBA00009006"/>
    </source>
</evidence>
<keyword evidence="5 7" id="KW-0540">Nuclease</keyword>
<comment type="caution">
    <text evidence="10">The sequence shown here is derived from an EMBL/GenBank/DDBJ whole genome shotgun (WGS) entry which is preliminary data.</text>
</comment>
<name>A0ABN7K1C0_9BACT</name>
<protein>
    <recommendedName>
        <fullName evidence="3 7">Ribonuclease</fullName>
        <ecNumber evidence="7">3.1.27.-</ecNumber>
    </recommendedName>
</protein>
<keyword evidence="6 7" id="KW-0378">Hydrolase</keyword>
<dbReference type="GO" id="GO:0016787">
    <property type="term" value="F:hydrolase activity"/>
    <property type="evidence" value="ECO:0007669"/>
    <property type="project" value="UniProtKB-KW"/>
</dbReference>
<evidence type="ECO:0000313" key="11">
    <source>
        <dbReference type="Proteomes" id="UP000789359"/>
    </source>
</evidence>
<evidence type="ECO:0000256" key="9">
    <source>
        <dbReference type="SAM" id="Phobius"/>
    </source>
</evidence>
<dbReference type="EMBL" id="CAJHOE010000001">
    <property type="protein sequence ID" value="CAD7286321.1"/>
    <property type="molecule type" value="Genomic_DNA"/>
</dbReference>
<evidence type="ECO:0000256" key="5">
    <source>
        <dbReference type="ARBA" id="ARBA00022722"/>
    </source>
</evidence>
<dbReference type="InterPro" id="IPR001887">
    <property type="entry name" value="Barnase"/>
</dbReference>
<evidence type="ECO:0000256" key="4">
    <source>
        <dbReference type="ARBA" id="ARBA00022525"/>
    </source>
</evidence>
<feature type="transmembrane region" description="Helical" evidence="9">
    <location>
        <begin position="7"/>
        <end position="25"/>
    </location>
</feature>
<dbReference type="RefSeq" id="WP_230055961.1">
    <property type="nucleotide sequence ID" value="NZ_CAJHOE010000001.1"/>
</dbReference>
<feature type="compositionally biased region" description="Low complexity" evidence="8">
    <location>
        <begin position="36"/>
        <end position="51"/>
    </location>
</feature>
<feature type="region of interest" description="Disordered" evidence="8">
    <location>
        <begin position="34"/>
        <end position="54"/>
    </location>
</feature>
<evidence type="ECO:0000256" key="1">
    <source>
        <dbReference type="ARBA" id="ARBA00004613"/>
    </source>
</evidence>
<dbReference type="SUPFAM" id="SSF53933">
    <property type="entry name" value="Microbial ribonucleases"/>
    <property type="match status" value="1"/>
</dbReference>
<dbReference type="EC" id="3.1.27.-" evidence="7"/>
<accession>A0ABN7K1C0</accession>
<dbReference type="InterPro" id="IPR016191">
    <property type="entry name" value="Ribonuclease/ribotoxin"/>
</dbReference>
<evidence type="ECO:0000256" key="7">
    <source>
        <dbReference type="PIRNR" id="PIRNR001013"/>
    </source>
</evidence>
<keyword evidence="9" id="KW-0812">Transmembrane</keyword>
<proteinExistence type="inferred from homology"/>
<evidence type="ECO:0000256" key="8">
    <source>
        <dbReference type="SAM" id="MobiDB-lite"/>
    </source>
</evidence>
<reference evidence="10 11" key="1">
    <citation type="submission" date="2020-11" db="EMBL/GenBank/DDBJ databases">
        <authorList>
            <person name="Peeters C."/>
        </authorList>
    </citation>
    <scope>NUCLEOTIDE SEQUENCE [LARGE SCALE GENOMIC DNA]</scope>
    <source>
        <strain evidence="10 11">LMG 8286</strain>
    </source>
</reference>
<dbReference type="PRINTS" id="PR00117">
    <property type="entry name" value="BARNASE"/>
</dbReference>
<keyword evidence="9" id="KW-0472">Membrane</keyword>
<dbReference type="Proteomes" id="UP000789359">
    <property type="component" value="Unassembled WGS sequence"/>
</dbReference>
<evidence type="ECO:0000313" key="10">
    <source>
        <dbReference type="EMBL" id="CAD7286321.1"/>
    </source>
</evidence>
<comment type="similarity">
    <text evidence="2 7">Belongs to the ribonuclease N1/T1 family.</text>
</comment>
<keyword evidence="7" id="KW-0255">Endonuclease</keyword>